<dbReference type="Gene3D" id="3.40.1190.10">
    <property type="entry name" value="Mur-like, catalytic domain"/>
    <property type="match status" value="2"/>
</dbReference>
<proteinExistence type="inferred from homology"/>
<dbReference type="Proteomes" id="UP000011087">
    <property type="component" value="Unassembled WGS sequence"/>
</dbReference>
<protein>
    <submittedName>
        <fullName evidence="9 10">Uncharacterized protein</fullName>
    </submittedName>
</protein>
<dbReference type="KEGG" id="gtt:GUITHDRAFT_122985"/>
<evidence type="ECO:0000313" key="9">
    <source>
        <dbReference type="EMBL" id="EKX30801.1"/>
    </source>
</evidence>
<name>L1I3M6_GUITC</name>
<dbReference type="Pfam" id="PF08245">
    <property type="entry name" value="Mur_ligase_M"/>
    <property type="match status" value="1"/>
</dbReference>
<dbReference type="GO" id="GO:0004326">
    <property type="term" value="F:tetrahydrofolylpolyglutamate synthase activity"/>
    <property type="evidence" value="ECO:0007669"/>
    <property type="project" value="InterPro"/>
</dbReference>
<keyword evidence="6" id="KW-0460">Magnesium</keyword>
<dbReference type="SUPFAM" id="SSF53623">
    <property type="entry name" value="MurD-like peptide ligases, catalytic domain"/>
    <property type="match status" value="1"/>
</dbReference>
<dbReference type="InterPro" id="IPR018109">
    <property type="entry name" value="Folylpolyglutamate_synth_CS"/>
</dbReference>
<evidence type="ECO:0000313" key="11">
    <source>
        <dbReference type="Proteomes" id="UP000011087"/>
    </source>
</evidence>
<keyword evidence="4" id="KW-0547">Nucleotide-binding</keyword>
<dbReference type="InterPro" id="IPR013221">
    <property type="entry name" value="Mur_ligase_cen"/>
</dbReference>
<evidence type="ECO:0000256" key="6">
    <source>
        <dbReference type="ARBA" id="ARBA00022842"/>
    </source>
</evidence>
<evidence type="ECO:0000256" key="4">
    <source>
        <dbReference type="ARBA" id="ARBA00022741"/>
    </source>
</evidence>
<keyword evidence="2" id="KW-0436">Ligase</keyword>
<accession>L1I3M6</accession>
<dbReference type="PIRSF" id="PIRSF001563">
    <property type="entry name" value="Folylpolyglu_synth"/>
    <property type="match status" value="1"/>
</dbReference>
<reference evidence="9 11" key="1">
    <citation type="journal article" date="2012" name="Nature">
        <title>Algal genomes reveal evolutionary mosaicism and the fate of nucleomorphs.</title>
        <authorList>
            <consortium name="DOE Joint Genome Institute"/>
            <person name="Curtis B.A."/>
            <person name="Tanifuji G."/>
            <person name="Burki F."/>
            <person name="Gruber A."/>
            <person name="Irimia M."/>
            <person name="Maruyama S."/>
            <person name="Arias M.C."/>
            <person name="Ball S.G."/>
            <person name="Gile G.H."/>
            <person name="Hirakawa Y."/>
            <person name="Hopkins J.F."/>
            <person name="Kuo A."/>
            <person name="Rensing S.A."/>
            <person name="Schmutz J."/>
            <person name="Symeonidi A."/>
            <person name="Elias M."/>
            <person name="Eveleigh R.J."/>
            <person name="Herman E.K."/>
            <person name="Klute M.J."/>
            <person name="Nakayama T."/>
            <person name="Obornik M."/>
            <person name="Reyes-Prieto A."/>
            <person name="Armbrust E.V."/>
            <person name="Aves S.J."/>
            <person name="Beiko R.G."/>
            <person name="Coutinho P."/>
            <person name="Dacks J.B."/>
            <person name="Durnford D.G."/>
            <person name="Fast N.M."/>
            <person name="Green B.R."/>
            <person name="Grisdale C.J."/>
            <person name="Hempel F."/>
            <person name="Henrissat B."/>
            <person name="Hoppner M.P."/>
            <person name="Ishida K."/>
            <person name="Kim E."/>
            <person name="Koreny L."/>
            <person name="Kroth P.G."/>
            <person name="Liu Y."/>
            <person name="Malik S.B."/>
            <person name="Maier U.G."/>
            <person name="McRose D."/>
            <person name="Mock T."/>
            <person name="Neilson J.A."/>
            <person name="Onodera N.T."/>
            <person name="Poole A.M."/>
            <person name="Pritham E.J."/>
            <person name="Richards T.A."/>
            <person name="Rocap G."/>
            <person name="Roy S.W."/>
            <person name="Sarai C."/>
            <person name="Schaack S."/>
            <person name="Shirato S."/>
            <person name="Slamovits C.H."/>
            <person name="Spencer D.F."/>
            <person name="Suzuki S."/>
            <person name="Worden A.Z."/>
            <person name="Zauner S."/>
            <person name="Barry K."/>
            <person name="Bell C."/>
            <person name="Bharti A.K."/>
            <person name="Crow J.A."/>
            <person name="Grimwood J."/>
            <person name="Kramer R."/>
            <person name="Lindquist E."/>
            <person name="Lucas S."/>
            <person name="Salamov A."/>
            <person name="McFadden G.I."/>
            <person name="Lane C.E."/>
            <person name="Keeling P.J."/>
            <person name="Gray M.W."/>
            <person name="Grigoriev I.V."/>
            <person name="Archibald J.M."/>
        </authorList>
    </citation>
    <scope>NUCLEOTIDE SEQUENCE</scope>
    <source>
        <strain evidence="9 11">CCMP2712</strain>
    </source>
</reference>
<reference evidence="11" key="2">
    <citation type="submission" date="2012-11" db="EMBL/GenBank/DDBJ databases">
        <authorList>
            <person name="Kuo A."/>
            <person name="Curtis B.A."/>
            <person name="Tanifuji G."/>
            <person name="Burki F."/>
            <person name="Gruber A."/>
            <person name="Irimia M."/>
            <person name="Maruyama S."/>
            <person name="Arias M.C."/>
            <person name="Ball S.G."/>
            <person name="Gile G.H."/>
            <person name="Hirakawa Y."/>
            <person name="Hopkins J.F."/>
            <person name="Rensing S.A."/>
            <person name="Schmutz J."/>
            <person name="Symeonidi A."/>
            <person name="Elias M."/>
            <person name="Eveleigh R.J."/>
            <person name="Herman E.K."/>
            <person name="Klute M.J."/>
            <person name="Nakayama T."/>
            <person name="Obornik M."/>
            <person name="Reyes-Prieto A."/>
            <person name="Armbrust E.V."/>
            <person name="Aves S.J."/>
            <person name="Beiko R.G."/>
            <person name="Coutinho P."/>
            <person name="Dacks J.B."/>
            <person name="Durnford D.G."/>
            <person name="Fast N.M."/>
            <person name="Green B.R."/>
            <person name="Grisdale C."/>
            <person name="Hempe F."/>
            <person name="Henrissat B."/>
            <person name="Hoppner M.P."/>
            <person name="Ishida K.-I."/>
            <person name="Kim E."/>
            <person name="Koreny L."/>
            <person name="Kroth P.G."/>
            <person name="Liu Y."/>
            <person name="Malik S.-B."/>
            <person name="Maier U.G."/>
            <person name="McRose D."/>
            <person name="Mock T."/>
            <person name="Neilson J.A."/>
            <person name="Onodera N.T."/>
            <person name="Poole A.M."/>
            <person name="Pritham E.J."/>
            <person name="Richards T.A."/>
            <person name="Rocap G."/>
            <person name="Roy S.W."/>
            <person name="Sarai C."/>
            <person name="Schaack S."/>
            <person name="Shirato S."/>
            <person name="Slamovits C.H."/>
            <person name="Spencer D.F."/>
            <person name="Suzuki S."/>
            <person name="Worden A.Z."/>
            <person name="Zauner S."/>
            <person name="Barry K."/>
            <person name="Bell C."/>
            <person name="Bharti A.K."/>
            <person name="Crow J.A."/>
            <person name="Grimwood J."/>
            <person name="Kramer R."/>
            <person name="Lindquist E."/>
            <person name="Lucas S."/>
            <person name="Salamov A."/>
            <person name="McFadden G.I."/>
            <person name="Lane C.E."/>
            <person name="Keeling P.J."/>
            <person name="Gray M.W."/>
            <person name="Grigoriev I.V."/>
            <person name="Archibald J.M."/>
        </authorList>
    </citation>
    <scope>NUCLEOTIDE SEQUENCE</scope>
    <source>
        <strain evidence="11">CCMP2712</strain>
    </source>
</reference>
<dbReference type="InterPro" id="IPR004101">
    <property type="entry name" value="Mur_ligase_C"/>
</dbReference>
<dbReference type="InterPro" id="IPR001645">
    <property type="entry name" value="Folylpolyglutamate_synth"/>
</dbReference>
<keyword evidence="3" id="KW-0479">Metal-binding</keyword>
<reference evidence="10" key="3">
    <citation type="submission" date="2015-06" db="UniProtKB">
        <authorList>
            <consortium name="EnsemblProtists"/>
        </authorList>
    </citation>
    <scope>IDENTIFICATION</scope>
</reference>
<gene>
    <name evidence="9" type="ORF">GUITHDRAFT_122985</name>
</gene>
<evidence type="ECO:0000313" key="10">
    <source>
        <dbReference type="EnsemblProtists" id="EKX30801"/>
    </source>
</evidence>
<dbReference type="RefSeq" id="XP_005817781.1">
    <property type="nucleotide sequence ID" value="XM_005817724.1"/>
</dbReference>
<dbReference type="InterPro" id="IPR036565">
    <property type="entry name" value="Mur-like_cat_sf"/>
</dbReference>
<evidence type="ECO:0000256" key="3">
    <source>
        <dbReference type="ARBA" id="ARBA00022723"/>
    </source>
</evidence>
<dbReference type="EnsemblProtists" id="EKX30801">
    <property type="protein sequence ID" value="EKX30801"/>
    <property type="gene ID" value="GUITHDRAFT_122985"/>
</dbReference>
<dbReference type="GO" id="GO:0008841">
    <property type="term" value="F:dihydrofolate synthase activity"/>
    <property type="evidence" value="ECO:0007669"/>
    <property type="project" value="TreeGrafter"/>
</dbReference>
<dbReference type="OrthoDB" id="5212574at2759"/>
<dbReference type="Gene3D" id="3.90.190.20">
    <property type="entry name" value="Mur ligase, C-terminal domain"/>
    <property type="match status" value="1"/>
</dbReference>
<sequence length="402" mass="43346">MSTTREGEEEFLDRLEAGRPGVELGLDKSVRLLEKLGLPQRELRVMHVGGTNGKGSVCAMMSSVLQAAGYSVGVFSSPHLHHWSEAVTVNGMVDVEAWRRAVGKVQQQLVQDGEDGKFTAFEAACAAMWVQLAERQVDYALIEVGVGGRLDATNVCEEVEVSIITSVGLDHQDLLGETVAAIAEQKSGIMKKACPSVVSSTLPEDAMSDPMTGSMLEFELSLHGDFQLSNAGTAIAALKAVAATHSRRGTPKPLVLSDEHIREGMRRASWPGRLEWTTWRGRSILLDGAHNSEAAAALRSYIDSISHRYPKVHWVVGMAESKDVEGFVRILVRPCDVVEAVSVQSLPRRHTAASPDRIQKAVTAAGACCHVSATLTAALERACEDEDSLKVLCGSLHLIADF</sequence>
<feature type="domain" description="Mur ligase central" evidence="8">
    <location>
        <begin position="48"/>
        <end position="193"/>
    </location>
</feature>
<evidence type="ECO:0000256" key="1">
    <source>
        <dbReference type="ARBA" id="ARBA00008276"/>
    </source>
</evidence>
<comment type="similarity">
    <text evidence="1">Belongs to the folylpolyglutamate synthase family.</text>
</comment>
<dbReference type="SUPFAM" id="SSF53244">
    <property type="entry name" value="MurD-like peptide ligases, peptide-binding domain"/>
    <property type="match status" value="1"/>
</dbReference>
<dbReference type="HOGENOM" id="CLU_015869_1_1_1"/>
<dbReference type="eggNOG" id="KOG2525">
    <property type="taxonomic scope" value="Eukaryota"/>
</dbReference>
<feature type="domain" description="Mur ligase C-terminal" evidence="7">
    <location>
        <begin position="272"/>
        <end position="384"/>
    </location>
</feature>
<keyword evidence="5" id="KW-0067">ATP-binding</keyword>
<dbReference type="Pfam" id="PF02875">
    <property type="entry name" value="Mur_ligase_C"/>
    <property type="match status" value="1"/>
</dbReference>
<dbReference type="PaxDb" id="55529-EKX30801"/>
<dbReference type="InterPro" id="IPR036615">
    <property type="entry name" value="Mur_ligase_C_dom_sf"/>
</dbReference>
<evidence type="ECO:0000259" key="8">
    <source>
        <dbReference type="Pfam" id="PF08245"/>
    </source>
</evidence>
<evidence type="ECO:0000256" key="5">
    <source>
        <dbReference type="ARBA" id="ARBA00022840"/>
    </source>
</evidence>
<dbReference type="GeneID" id="17287521"/>
<dbReference type="GO" id="GO:0005739">
    <property type="term" value="C:mitochondrion"/>
    <property type="evidence" value="ECO:0007669"/>
    <property type="project" value="TreeGrafter"/>
</dbReference>
<evidence type="ECO:0000256" key="2">
    <source>
        <dbReference type="ARBA" id="ARBA00022598"/>
    </source>
</evidence>
<dbReference type="STRING" id="905079.L1I3M6"/>
<keyword evidence="11" id="KW-1185">Reference proteome</keyword>
<dbReference type="PANTHER" id="PTHR11136">
    <property type="entry name" value="FOLYLPOLYGLUTAMATE SYNTHASE-RELATED"/>
    <property type="match status" value="1"/>
</dbReference>
<dbReference type="OMA" id="NENYLVY"/>
<dbReference type="GO" id="GO:0046872">
    <property type="term" value="F:metal ion binding"/>
    <property type="evidence" value="ECO:0007669"/>
    <property type="project" value="UniProtKB-KW"/>
</dbReference>
<dbReference type="PROSITE" id="PS01011">
    <property type="entry name" value="FOLYLPOLYGLU_SYNT_1"/>
    <property type="match status" value="1"/>
</dbReference>
<dbReference type="GO" id="GO:0005524">
    <property type="term" value="F:ATP binding"/>
    <property type="evidence" value="ECO:0007669"/>
    <property type="project" value="UniProtKB-KW"/>
</dbReference>
<dbReference type="EMBL" id="JH993542">
    <property type="protein sequence ID" value="EKX30801.1"/>
    <property type="molecule type" value="Genomic_DNA"/>
</dbReference>
<dbReference type="GO" id="GO:0005829">
    <property type="term" value="C:cytosol"/>
    <property type="evidence" value="ECO:0007669"/>
    <property type="project" value="TreeGrafter"/>
</dbReference>
<organism evidence="9">
    <name type="scientific">Guillardia theta (strain CCMP2712)</name>
    <name type="common">Cryptophyte</name>
    <dbReference type="NCBI Taxonomy" id="905079"/>
    <lineage>
        <taxon>Eukaryota</taxon>
        <taxon>Cryptophyceae</taxon>
        <taxon>Pyrenomonadales</taxon>
        <taxon>Geminigeraceae</taxon>
        <taxon>Guillardia</taxon>
    </lineage>
</organism>
<dbReference type="PANTHER" id="PTHR11136:SF0">
    <property type="entry name" value="DIHYDROFOLATE SYNTHETASE-RELATED"/>
    <property type="match status" value="1"/>
</dbReference>
<dbReference type="AlphaFoldDB" id="L1I3M6"/>
<evidence type="ECO:0000259" key="7">
    <source>
        <dbReference type="Pfam" id="PF02875"/>
    </source>
</evidence>
<dbReference type="NCBIfam" id="TIGR01499">
    <property type="entry name" value="folC"/>
    <property type="match status" value="1"/>
</dbReference>